<accession>A0A2M9Y4K1</accession>
<keyword evidence="1" id="KW-0378">Hydrolase</keyword>
<feature type="transmembrane region" description="Helical" evidence="2">
    <location>
        <begin position="243"/>
        <end position="268"/>
    </location>
</feature>
<comment type="caution">
    <text evidence="4">The sequence shown here is derived from an EMBL/GenBank/DDBJ whole genome shotgun (WGS) entry which is preliminary data.</text>
</comment>
<feature type="transmembrane region" description="Helical" evidence="2">
    <location>
        <begin position="49"/>
        <end position="68"/>
    </location>
</feature>
<dbReference type="AlphaFoldDB" id="A0A2M9Y4K1"/>
<keyword evidence="2" id="KW-1133">Transmembrane helix</keyword>
<feature type="transmembrane region" description="Helical" evidence="2">
    <location>
        <begin position="21"/>
        <end position="37"/>
    </location>
</feature>
<dbReference type="RefSeq" id="WP_100789776.1">
    <property type="nucleotide sequence ID" value="NZ_NPDQ01000002.1"/>
</dbReference>
<name>A0A2M9Y4K1_9LEPT</name>
<keyword evidence="5" id="KW-1185">Reference proteome</keyword>
<gene>
    <name evidence="4" type="ORF">EHQ30_08380</name>
</gene>
<evidence type="ECO:0000259" key="3">
    <source>
        <dbReference type="SMART" id="SM00331"/>
    </source>
</evidence>
<dbReference type="PANTHER" id="PTHR43156:SF2">
    <property type="entry name" value="STAGE II SPORULATION PROTEIN E"/>
    <property type="match status" value="1"/>
</dbReference>
<keyword evidence="2" id="KW-0472">Membrane</keyword>
<evidence type="ECO:0000313" key="5">
    <source>
        <dbReference type="Proteomes" id="UP000297891"/>
    </source>
</evidence>
<sequence length="427" mass="48035">MMKKSFQERFKLDDEVMKISRICLVVFFSFIGFGIFAPTSELGLYDPKWIRVLHALLTLGFFFATYFSDWVRKHIQTIMLFFFYTMSAHSLALLYWNSLYIGYLVGMILVLSCIGVSFVDRRSLVSYLGTVTSAGILIGLYTKEPQVDLPLYLSAIITPTLVSYLTLNIRLSSVEKLRISESKLKGFQDRMLNELEQANETQSNLVTSQWPKTKGIRIHSFFRSFGQVGGDAISYLEREDGKLALFFADVSGHGIASAMVSAMAVLAFKIHANAPEPSTCLKSIHTDLQGLVPNNHISACVLFVDTVTKEIHYSIAGHPPLIRIEKDLDPTFMEGKGTLIVSYLKLNLKDFIITPNAGDRILIYSDGILEVFDEAGEIYGDEHLLTSIKNHSDKKGEEFLNALYEDSMSFSAKRISDDMSMLLLEIL</sequence>
<dbReference type="PANTHER" id="PTHR43156">
    <property type="entry name" value="STAGE II SPORULATION PROTEIN E-RELATED"/>
    <property type="match status" value="1"/>
</dbReference>
<feature type="transmembrane region" description="Helical" evidence="2">
    <location>
        <begin position="149"/>
        <end position="169"/>
    </location>
</feature>
<evidence type="ECO:0000313" key="4">
    <source>
        <dbReference type="EMBL" id="TGK96599.1"/>
    </source>
</evidence>
<dbReference type="Gene3D" id="3.60.40.10">
    <property type="entry name" value="PPM-type phosphatase domain"/>
    <property type="match status" value="1"/>
</dbReference>
<dbReference type="Proteomes" id="UP000297891">
    <property type="component" value="Unassembled WGS sequence"/>
</dbReference>
<feature type="transmembrane region" description="Helical" evidence="2">
    <location>
        <begin position="124"/>
        <end position="143"/>
    </location>
</feature>
<evidence type="ECO:0000256" key="1">
    <source>
        <dbReference type="ARBA" id="ARBA00022801"/>
    </source>
</evidence>
<evidence type="ECO:0000256" key="2">
    <source>
        <dbReference type="SAM" id="Phobius"/>
    </source>
</evidence>
<dbReference type="InterPro" id="IPR036457">
    <property type="entry name" value="PPM-type-like_dom_sf"/>
</dbReference>
<dbReference type="OrthoDB" id="305353at2"/>
<feature type="transmembrane region" description="Helical" evidence="2">
    <location>
        <begin position="100"/>
        <end position="119"/>
    </location>
</feature>
<dbReference type="SMART" id="SM00331">
    <property type="entry name" value="PP2C_SIG"/>
    <property type="match status" value="1"/>
</dbReference>
<proteinExistence type="predicted"/>
<dbReference type="GO" id="GO:0016791">
    <property type="term" value="F:phosphatase activity"/>
    <property type="evidence" value="ECO:0007669"/>
    <property type="project" value="TreeGrafter"/>
</dbReference>
<dbReference type="InterPro" id="IPR001932">
    <property type="entry name" value="PPM-type_phosphatase-like_dom"/>
</dbReference>
<dbReference type="InterPro" id="IPR052016">
    <property type="entry name" value="Bact_Sigma-Reg"/>
</dbReference>
<feature type="transmembrane region" description="Helical" evidence="2">
    <location>
        <begin position="75"/>
        <end position="94"/>
    </location>
</feature>
<dbReference type="Pfam" id="PF07228">
    <property type="entry name" value="SpoIIE"/>
    <property type="match status" value="1"/>
</dbReference>
<organism evidence="4 5">
    <name type="scientific">Leptospira brenneri</name>
    <dbReference type="NCBI Taxonomy" id="2023182"/>
    <lineage>
        <taxon>Bacteria</taxon>
        <taxon>Pseudomonadati</taxon>
        <taxon>Spirochaetota</taxon>
        <taxon>Spirochaetia</taxon>
        <taxon>Leptospirales</taxon>
        <taxon>Leptospiraceae</taxon>
        <taxon>Leptospira</taxon>
    </lineage>
</organism>
<dbReference type="EMBL" id="RQFP01000001">
    <property type="protein sequence ID" value="TGK96599.1"/>
    <property type="molecule type" value="Genomic_DNA"/>
</dbReference>
<reference evidence="4" key="1">
    <citation type="journal article" date="2019" name="PLoS Negl. Trop. Dis.">
        <title>Revisiting the worldwide diversity of Leptospira species in the environment.</title>
        <authorList>
            <person name="Vincent A.T."/>
            <person name="Schiettekatte O."/>
            <person name="Bourhy P."/>
            <person name="Veyrier F.J."/>
            <person name="Picardeau M."/>
        </authorList>
    </citation>
    <scope>NUCLEOTIDE SEQUENCE [LARGE SCALE GENOMIC DNA]</scope>
    <source>
        <strain evidence="4">201800277</strain>
    </source>
</reference>
<protein>
    <submittedName>
        <fullName evidence="4">Serine/threonine-protein phosphatase</fullName>
    </submittedName>
</protein>
<feature type="domain" description="PPM-type phosphatase" evidence="3">
    <location>
        <begin position="213"/>
        <end position="426"/>
    </location>
</feature>
<keyword evidence="2" id="KW-0812">Transmembrane</keyword>